<dbReference type="RefSeq" id="WP_037439410.1">
    <property type="nucleotide sequence ID" value="NZ_JNFF01000033.1"/>
</dbReference>
<dbReference type="OrthoDB" id="629929at2"/>
<dbReference type="SUPFAM" id="SSF46689">
    <property type="entry name" value="Homeodomain-like"/>
    <property type="match status" value="1"/>
</dbReference>
<keyword evidence="6" id="KW-1185">Reference proteome</keyword>
<dbReference type="Proteomes" id="UP000028007">
    <property type="component" value="Unassembled WGS sequence"/>
</dbReference>
<dbReference type="eggNOG" id="COG2207">
    <property type="taxonomic scope" value="Bacteria"/>
</dbReference>
<evidence type="ECO:0000256" key="2">
    <source>
        <dbReference type="ARBA" id="ARBA00023125"/>
    </source>
</evidence>
<dbReference type="EMBL" id="JNFF01000033">
    <property type="protein sequence ID" value="KEQ30648.1"/>
    <property type="molecule type" value="Genomic_DNA"/>
</dbReference>
<proteinExistence type="predicted"/>
<dbReference type="PANTHER" id="PTHR43280">
    <property type="entry name" value="ARAC-FAMILY TRANSCRIPTIONAL REGULATOR"/>
    <property type="match status" value="1"/>
</dbReference>
<protein>
    <submittedName>
        <fullName evidence="5">Transcriptional regulator</fullName>
    </submittedName>
</protein>
<keyword evidence="2" id="KW-0238">DNA-binding</keyword>
<dbReference type="InterPro" id="IPR037923">
    <property type="entry name" value="HTH-like"/>
</dbReference>
<evidence type="ECO:0000256" key="3">
    <source>
        <dbReference type="ARBA" id="ARBA00023163"/>
    </source>
</evidence>
<feature type="domain" description="HTH araC/xylS-type" evidence="4">
    <location>
        <begin position="219"/>
        <end position="299"/>
    </location>
</feature>
<dbReference type="GO" id="GO:0043565">
    <property type="term" value="F:sequence-specific DNA binding"/>
    <property type="evidence" value="ECO:0007669"/>
    <property type="project" value="InterPro"/>
</dbReference>
<dbReference type="GO" id="GO:0003700">
    <property type="term" value="F:DNA-binding transcription factor activity"/>
    <property type="evidence" value="ECO:0007669"/>
    <property type="project" value="InterPro"/>
</dbReference>
<comment type="caution">
    <text evidence="5">The sequence shown here is derived from an EMBL/GenBank/DDBJ whole genome shotgun (WGS) entry which is preliminary data.</text>
</comment>
<evidence type="ECO:0000259" key="4">
    <source>
        <dbReference type="PROSITE" id="PS01124"/>
    </source>
</evidence>
<dbReference type="Pfam" id="PF12833">
    <property type="entry name" value="HTH_18"/>
    <property type="match status" value="1"/>
</dbReference>
<keyword evidence="3" id="KW-0804">Transcription</keyword>
<evidence type="ECO:0000256" key="1">
    <source>
        <dbReference type="ARBA" id="ARBA00023015"/>
    </source>
</evidence>
<name>A0A081PIX5_9SPHI</name>
<dbReference type="PANTHER" id="PTHR43280:SF32">
    <property type="entry name" value="TRANSCRIPTIONAL REGULATORY PROTEIN"/>
    <property type="match status" value="1"/>
</dbReference>
<dbReference type="SMART" id="SM00342">
    <property type="entry name" value="HTH_ARAC"/>
    <property type="match status" value="1"/>
</dbReference>
<reference evidence="5 6" key="1">
    <citation type="journal article" date="1992" name="Int. J. Syst. Bacteriol.">
        <title>Sphingobacterium antarcticus sp. nov. a Psychrotrophic Bacterium from the Soils of Schirmacher Oasis, Antarctica.</title>
        <authorList>
            <person name="Shivaji S."/>
            <person name="Ray M.K."/>
            <person name="Rao N.S."/>
            <person name="Saiserr L."/>
            <person name="Jagannadham M.V."/>
            <person name="Kumar G.S."/>
            <person name="Reddy G."/>
            <person name="Bhargava P.M."/>
        </authorList>
    </citation>
    <scope>NUCLEOTIDE SEQUENCE [LARGE SCALE GENOMIC DNA]</scope>
    <source>
        <strain evidence="5 6">4BY</strain>
    </source>
</reference>
<organism evidence="5 6">
    <name type="scientific">Pedobacter antarcticus 4BY</name>
    <dbReference type="NCBI Taxonomy" id="1358423"/>
    <lineage>
        <taxon>Bacteria</taxon>
        <taxon>Pseudomonadati</taxon>
        <taxon>Bacteroidota</taxon>
        <taxon>Sphingobacteriia</taxon>
        <taxon>Sphingobacteriales</taxon>
        <taxon>Sphingobacteriaceae</taxon>
        <taxon>Pedobacter</taxon>
    </lineage>
</organism>
<dbReference type="InterPro" id="IPR018060">
    <property type="entry name" value="HTH_AraC"/>
</dbReference>
<evidence type="ECO:0000313" key="6">
    <source>
        <dbReference type="Proteomes" id="UP000028007"/>
    </source>
</evidence>
<sequence length="302" mass="35284">MEKTQTLEEFYKSKLNWMPDNLQKEMGHFNVFRLDEFSGPKAKILPYSRKNYYKISLINGHTRLFYADKTIEFDTSALLFANPQIPYSWESDAEQQTGYFCIFTEAFFNQFGHIKEYPVFKPGDNPLFHLSPSAVDKISQIFLKMLQEIESDFTYKYDVLRTLVLELIHLALKMQPAKGSQYNESNGNLRVSSMFTELLERQFPVESPGQRLKMRSPVEFAGQLSVHVNHLNRSLKEVTGKTTSALIAERVIQEARTLLRHTDWNVSEIAWCLGFDEAPHFVNFFKKNVQLTPKRFRQNRDV</sequence>
<dbReference type="InterPro" id="IPR009057">
    <property type="entry name" value="Homeodomain-like_sf"/>
</dbReference>
<evidence type="ECO:0000313" key="5">
    <source>
        <dbReference type="EMBL" id="KEQ30648.1"/>
    </source>
</evidence>
<dbReference type="AlphaFoldDB" id="A0A081PIX5"/>
<gene>
    <name evidence="5" type="ORF">N180_05360</name>
</gene>
<keyword evidence="1" id="KW-0805">Transcription regulation</keyword>
<dbReference type="Gene3D" id="1.10.10.60">
    <property type="entry name" value="Homeodomain-like"/>
    <property type="match status" value="1"/>
</dbReference>
<accession>A0A081PIX5</accession>
<dbReference type="PROSITE" id="PS01124">
    <property type="entry name" value="HTH_ARAC_FAMILY_2"/>
    <property type="match status" value="1"/>
</dbReference>
<dbReference type="SUPFAM" id="SSF51215">
    <property type="entry name" value="Regulatory protein AraC"/>
    <property type="match status" value="1"/>
</dbReference>